<name>A0A0C5VVK7_9GAMM</name>
<protein>
    <submittedName>
        <fullName evidence="2">Uncharacterized protein</fullName>
    </submittedName>
</protein>
<keyword evidence="3" id="KW-1185">Reference proteome</keyword>
<dbReference type="Proteomes" id="UP000032266">
    <property type="component" value="Chromosome"/>
</dbReference>
<feature type="chain" id="PRO_5002183908" evidence="1">
    <location>
        <begin position="17"/>
        <end position="44"/>
    </location>
</feature>
<dbReference type="EMBL" id="CP007142">
    <property type="protein sequence ID" value="AJQ97328.1"/>
    <property type="molecule type" value="Genomic_DNA"/>
</dbReference>
<dbReference type="HOGENOM" id="CLU_3216905_0_0_6"/>
<gene>
    <name evidence="2" type="ORF">YC6258_05298</name>
</gene>
<dbReference type="AlphaFoldDB" id="A0A0C5VVK7"/>
<sequence>MSILTLILFSALPTYASSQPVDQITQPLQWASDTFAMSELCSPL</sequence>
<evidence type="ECO:0000256" key="1">
    <source>
        <dbReference type="SAM" id="SignalP"/>
    </source>
</evidence>
<evidence type="ECO:0000313" key="3">
    <source>
        <dbReference type="Proteomes" id="UP000032266"/>
    </source>
</evidence>
<reference evidence="2 3" key="1">
    <citation type="submission" date="2014-01" db="EMBL/GenBank/DDBJ databases">
        <title>Full genme sequencing of cellulolytic bacterium Gynuella sunshinyii YC6258T gen. nov., sp. nov.</title>
        <authorList>
            <person name="Khan H."/>
            <person name="Chung E.J."/>
            <person name="Chung Y.R."/>
        </authorList>
    </citation>
    <scope>NUCLEOTIDE SEQUENCE [LARGE SCALE GENOMIC DNA]</scope>
    <source>
        <strain evidence="2 3">YC6258</strain>
    </source>
</reference>
<proteinExistence type="predicted"/>
<organism evidence="2 3">
    <name type="scientific">Gynuella sunshinyii YC6258</name>
    <dbReference type="NCBI Taxonomy" id="1445510"/>
    <lineage>
        <taxon>Bacteria</taxon>
        <taxon>Pseudomonadati</taxon>
        <taxon>Pseudomonadota</taxon>
        <taxon>Gammaproteobacteria</taxon>
        <taxon>Oceanospirillales</taxon>
        <taxon>Saccharospirillaceae</taxon>
        <taxon>Gynuella</taxon>
    </lineage>
</organism>
<keyword evidence="1" id="KW-0732">Signal</keyword>
<feature type="signal peptide" evidence="1">
    <location>
        <begin position="1"/>
        <end position="16"/>
    </location>
</feature>
<dbReference type="KEGG" id="gsn:YC6258_05298"/>
<evidence type="ECO:0000313" key="2">
    <source>
        <dbReference type="EMBL" id="AJQ97328.1"/>
    </source>
</evidence>
<accession>A0A0C5VVK7</accession>